<feature type="domain" description="FYVE-type" evidence="12">
    <location>
        <begin position="500"/>
        <end position="562"/>
    </location>
</feature>
<keyword evidence="7" id="KW-0206">Cytoskeleton</keyword>
<dbReference type="AlphaFoldDB" id="A0A9N8ZEL5"/>
<keyword evidence="14" id="KW-1185">Reference proteome</keyword>
<protein>
    <submittedName>
        <fullName evidence="13">3451_t:CDS:1</fullName>
    </submittedName>
</protein>
<dbReference type="Pfam" id="PF01363">
    <property type="entry name" value="FYVE"/>
    <property type="match status" value="2"/>
</dbReference>
<evidence type="ECO:0000256" key="1">
    <source>
        <dbReference type="ARBA" id="ARBA00004245"/>
    </source>
</evidence>
<organism evidence="13 14">
    <name type="scientific">Diversispora eburnea</name>
    <dbReference type="NCBI Taxonomy" id="1213867"/>
    <lineage>
        <taxon>Eukaryota</taxon>
        <taxon>Fungi</taxon>
        <taxon>Fungi incertae sedis</taxon>
        <taxon>Mucoromycota</taxon>
        <taxon>Glomeromycotina</taxon>
        <taxon>Glomeromycetes</taxon>
        <taxon>Diversisporales</taxon>
        <taxon>Diversisporaceae</taxon>
        <taxon>Diversispora</taxon>
    </lineage>
</organism>
<proteinExistence type="predicted"/>
<dbReference type="InterPro" id="IPR051092">
    <property type="entry name" value="FYVE_RhoGEF_PH"/>
</dbReference>
<dbReference type="PROSITE" id="PS50010">
    <property type="entry name" value="DH_2"/>
    <property type="match status" value="1"/>
</dbReference>
<evidence type="ECO:0000256" key="8">
    <source>
        <dbReference type="PROSITE-ProRule" id="PRU00091"/>
    </source>
</evidence>
<dbReference type="PROSITE" id="PS50003">
    <property type="entry name" value="PH_DOMAIN"/>
    <property type="match status" value="1"/>
</dbReference>
<keyword evidence="5 8" id="KW-0863">Zinc-finger</keyword>
<evidence type="ECO:0000313" key="14">
    <source>
        <dbReference type="Proteomes" id="UP000789706"/>
    </source>
</evidence>
<dbReference type="InterPro" id="IPR017455">
    <property type="entry name" value="Znf_FYVE-rel"/>
</dbReference>
<evidence type="ECO:0000256" key="7">
    <source>
        <dbReference type="ARBA" id="ARBA00023212"/>
    </source>
</evidence>
<dbReference type="Gene3D" id="2.30.29.30">
    <property type="entry name" value="Pleckstrin-homology domain (PH domain)/Phosphotyrosine-binding domain (PTB)"/>
    <property type="match status" value="1"/>
</dbReference>
<gene>
    <name evidence="13" type="ORF">DEBURN_LOCUS4039</name>
</gene>
<dbReference type="SUPFAM" id="SSF50729">
    <property type="entry name" value="PH domain-like"/>
    <property type="match status" value="1"/>
</dbReference>
<keyword evidence="4" id="KW-0479">Metal-binding</keyword>
<reference evidence="13" key="1">
    <citation type="submission" date="2021-06" db="EMBL/GenBank/DDBJ databases">
        <authorList>
            <person name="Kallberg Y."/>
            <person name="Tangrot J."/>
            <person name="Rosling A."/>
        </authorList>
    </citation>
    <scope>NUCLEOTIDE SEQUENCE</scope>
    <source>
        <strain evidence="13">AZ414A</strain>
    </source>
</reference>
<dbReference type="InterPro" id="IPR000219">
    <property type="entry name" value="DH_dom"/>
</dbReference>
<dbReference type="PANTHER" id="PTHR12673:SF159">
    <property type="entry name" value="LD03170P"/>
    <property type="match status" value="1"/>
</dbReference>
<comment type="caution">
    <text evidence="13">The sequence shown here is derived from an EMBL/GenBank/DDBJ whole genome shotgun (WGS) entry which is preliminary data.</text>
</comment>
<dbReference type="SMART" id="SM00233">
    <property type="entry name" value="PH"/>
    <property type="match status" value="1"/>
</dbReference>
<feature type="domain" description="DH" evidence="11">
    <location>
        <begin position="192"/>
        <end position="335"/>
    </location>
</feature>
<dbReference type="Gene3D" id="1.20.900.10">
    <property type="entry name" value="Dbl homology (DH) domain"/>
    <property type="match status" value="2"/>
</dbReference>
<dbReference type="GO" id="GO:0005085">
    <property type="term" value="F:guanyl-nucleotide exchange factor activity"/>
    <property type="evidence" value="ECO:0007669"/>
    <property type="project" value="UniProtKB-KW"/>
</dbReference>
<keyword evidence="2" id="KW-0963">Cytoplasm</keyword>
<sequence>MVPFRRGMTPSFRQSWHITSIPEAESINIQPTVILENNMPTAKSRLSVIIGKYNNFSKILENEEELSNLPTSLNEVQEMKNSMNHSPSTPSTLSFSKDHKEIDLTPRPASMPIILNNDETFNSEESNVTLHDDLRKIEAKEMELEFSKNRSTFYSVSNSNQSIRSTVRNKDKFNARLSKASMRLSLNTRMQRRLNIALEIINTERNYVDCLLLIQNLFLDPLRKSLRTENQILTKKSIKDLFANILDIINVNSELLKRLEERVAGPFDEEVEETEFEFWNPENEAYLLMPVQRIPRYKMLLENLLKITTESHPDYLNLIKAYQIIESVATFVNETIRQHEMFVTMLEIQKSLAGFDEALLVPGRRFIKRGTVKKICRKNHQEREFFLFSDLLIYASRLNLIDNMYTFHRKIDLEDLMVLHAEKQDEKNAFQIISPQKSFTVYADTPQNKESWINVIRETKDEYLSAKRTLRIDGTVQLKRKDSHQKRIVESYLAPIWIPDSKADKCMNCSEEFTIFKRKHHCRACGKVVCHDCSTRNFTIPGTSEREDQLARACDACFFTMFPDAHRDEDKTSRTRVLNQTTSSNTLSNTLSNTSSNNLSNTTFNNTISSIKSIDNSERESHDPDPKIKDKIRSIHDAIVAKNCELCLVDFNVFRWRNECGKCKKILCTDCLTKKPNNDLTPTNSNRRFSMIYSFRLCDFCHLGLDPNRVNRVKHDERDGGGLTINYQISPPLSPKSP</sequence>
<dbReference type="InterPro" id="IPR011011">
    <property type="entry name" value="Znf_FYVE_PHD"/>
</dbReference>
<evidence type="ECO:0000256" key="2">
    <source>
        <dbReference type="ARBA" id="ARBA00022490"/>
    </source>
</evidence>
<dbReference type="CDD" id="cd00065">
    <property type="entry name" value="FYVE_like_SF"/>
    <property type="match status" value="1"/>
</dbReference>
<dbReference type="InterPro" id="IPR011993">
    <property type="entry name" value="PH-like_dom_sf"/>
</dbReference>
<evidence type="ECO:0000256" key="9">
    <source>
        <dbReference type="SAM" id="MobiDB-lite"/>
    </source>
</evidence>
<dbReference type="InterPro" id="IPR000306">
    <property type="entry name" value="Znf_FYVE"/>
</dbReference>
<dbReference type="PANTHER" id="PTHR12673">
    <property type="entry name" value="FACIOGENITAL DYSPLASIA PROTEIN"/>
    <property type="match status" value="1"/>
</dbReference>
<dbReference type="Proteomes" id="UP000789706">
    <property type="component" value="Unassembled WGS sequence"/>
</dbReference>
<dbReference type="Pfam" id="PF22697">
    <property type="entry name" value="SOS1_NGEF_PH"/>
    <property type="match status" value="1"/>
</dbReference>
<comment type="subcellular location">
    <subcellularLocation>
        <location evidence="1">Cytoplasm</location>
        <location evidence="1">Cytoskeleton</location>
    </subcellularLocation>
</comment>
<keyword evidence="3" id="KW-0344">Guanine-nucleotide releasing factor</keyword>
<dbReference type="PROSITE" id="PS50178">
    <property type="entry name" value="ZF_FYVE"/>
    <property type="match status" value="2"/>
</dbReference>
<keyword evidence="6" id="KW-0862">Zinc</keyword>
<dbReference type="InterPro" id="IPR013083">
    <property type="entry name" value="Znf_RING/FYVE/PHD"/>
</dbReference>
<dbReference type="GO" id="GO:0008270">
    <property type="term" value="F:zinc ion binding"/>
    <property type="evidence" value="ECO:0007669"/>
    <property type="project" value="UniProtKB-KW"/>
</dbReference>
<feature type="domain" description="FYVE-type" evidence="12">
    <location>
        <begin position="641"/>
        <end position="706"/>
    </location>
</feature>
<dbReference type="OrthoDB" id="660555at2759"/>
<dbReference type="GO" id="GO:0005856">
    <property type="term" value="C:cytoskeleton"/>
    <property type="evidence" value="ECO:0007669"/>
    <property type="project" value="UniProtKB-SubCell"/>
</dbReference>
<dbReference type="InterPro" id="IPR001849">
    <property type="entry name" value="PH_domain"/>
</dbReference>
<evidence type="ECO:0000259" key="10">
    <source>
        <dbReference type="PROSITE" id="PS50003"/>
    </source>
</evidence>
<name>A0A9N8ZEL5_9GLOM</name>
<dbReference type="InterPro" id="IPR055251">
    <property type="entry name" value="SOS1_NGEF_PH"/>
</dbReference>
<evidence type="ECO:0000256" key="5">
    <source>
        <dbReference type="ARBA" id="ARBA00022771"/>
    </source>
</evidence>
<evidence type="ECO:0000256" key="4">
    <source>
        <dbReference type="ARBA" id="ARBA00022723"/>
    </source>
</evidence>
<dbReference type="SMART" id="SM00325">
    <property type="entry name" value="RhoGEF"/>
    <property type="match status" value="1"/>
</dbReference>
<accession>A0A9N8ZEL5</accession>
<dbReference type="EMBL" id="CAJVPK010000283">
    <property type="protein sequence ID" value="CAG8488388.1"/>
    <property type="molecule type" value="Genomic_DNA"/>
</dbReference>
<evidence type="ECO:0000256" key="3">
    <source>
        <dbReference type="ARBA" id="ARBA00022658"/>
    </source>
</evidence>
<evidence type="ECO:0000313" key="13">
    <source>
        <dbReference type="EMBL" id="CAG8488388.1"/>
    </source>
</evidence>
<dbReference type="SUPFAM" id="SSF57903">
    <property type="entry name" value="FYVE/PHD zinc finger"/>
    <property type="match status" value="2"/>
</dbReference>
<evidence type="ECO:0000259" key="11">
    <source>
        <dbReference type="PROSITE" id="PS50010"/>
    </source>
</evidence>
<evidence type="ECO:0000259" key="12">
    <source>
        <dbReference type="PROSITE" id="PS50178"/>
    </source>
</evidence>
<feature type="region of interest" description="Disordered" evidence="9">
    <location>
        <begin position="570"/>
        <end position="594"/>
    </location>
</feature>
<dbReference type="SUPFAM" id="SSF48065">
    <property type="entry name" value="DBL homology domain (DH-domain)"/>
    <property type="match status" value="1"/>
</dbReference>
<evidence type="ECO:0000256" key="6">
    <source>
        <dbReference type="ARBA" id="ARBA00022833"/>
    </source>
</evidence>
<dbReference type="Pfam" id="PF00621">
    <property type="entry name" value="RhoGEF"/>
    <property type="match status" value="2"/>
</dbReference>
<feature type="compositionally biased region" description="Low complexity" evidence="9">
    <location>
        <begin position="578"/>
        <end position="594"/>
    </location>
</feature>
<dbReference type="SMART" id="SM00064">
    <property type="entry name" value="FYVE"/>
    <property type="match status" value="1"/>
</dbReference>
<dbReference type="InterPro" id="IPR035899">
    <property type="entry name" value="DBL_dom_sf"/>
</dbReference>
<dbReference type="Gene3D" id="3.30.40.10">
    <property type="entry name" value="Zinc/RING finger domain, C3HC4 (zinc finger)"/>
    <property type="match status" value="2"/>
</dbReference>
<dbReference type="GO" id="GO:0005737">
    <property type="term" value="C:cytoplasm"/>
    <property type="evidence" value="ECO:0007669"/>
    <property type="project" value="TreeGrafter"/>
</dbReference>
<feature type="domain" description="PH" evidence="10">
    <location>
        <begin position="365"/>
        <end position="461"/>
    </location>
</feature>